<protein>
    <submittedName>
        <fullName evidence="2">Uma2 family endonuclease</fullName>
    </submittedName>
</protein>
<dbReference type="Gene3D" id="3.90.1570.10">
    <property type="entry name" value="tt1808, chain A"/>
    <property type="match status" value="1"/>
</dbReference>
<dbReference type="CDD" id="cd06260">
    <property type="entry name" value="DUF820-like"/>
    <property type="match status" value="1"/>
</dbReference>
<organism evidence="2 3">
    <name type="scientific">Polyangium fumosum</name>
    <dbReference type="NCBI Taxonomy" id="889272"/>
    <lineage>
        <taxon>Bacteria</taxon>
        <taxon>Pseudomonadati</taxon>
        <taxon>Myxococcota</taxon>
        <taxon>Polyangia</taxon>
        <taxon>Polyangiales</taxon>
        <taxon>Polyangiaceae</taxon>
        <taxon>Polyangium</taxon>
    </lineage>
</organism>
<dbReference type="PANTHER" id="PTHR33352">
    <property type="entry name" value="SLR1095 PROTEIN"/>
    <property type="match status" value="1"/>
</dbReference>
<feature type="domain" description="Putative restriction endonuclease" evidence="1">
    <location>
        <begin position="13"/>
        <end position="101"/>
    </location>
</feature>
<accession>A0A4U1IYY6</accession>
<dbReference type="InterPro" id="IPR011335">
    <property type="entry name" value="Restrct_endonuc-II-like"/>
</dbReference>
<gene>
    <name evidence="2" type="ORF">E8A74_36450</name>
</gene>
<sequence length="108" mass="12625">MNAFPARKQDEEERNTPEVEAAFEAVPEGVCEVISPSTQAIDRGKKMRMYRREGVEYLWFVDPAAQMVEVFRLDNERWSHLDTYEGDIRARLEPFEAIEIDIGAFWAR</sequence>
<dbReference type="Pfam" id="PF05685">
    <property type="entry name" value="Uma2"/>
    <property type="match status" value="1"/>
</dbReference>
<dbReference type="GO" id="GO:0004519">
    <property type="term" value="F:endonuclease activity"/>
    <property type="evidence" value="ECO:0007669"/>
    <property type="project" value="UniProtKB-KW"/>
</dbReference>
<dbReference type="OrthoDB" id="5518193at2"/>
<name>A0A4U1IYY6_9BACT</name>
<dbReference type="SUPFAM" id="SSF52980">
    <property type="entry name" value="Restriction endonuclease-like"/>
    <property type="match status" value="1"/>
</dbReference>
<reference evidence="2 3" key="1">
    <citation type="submission" date="2019-04" db="EMBL/GenBank/DDBJ databases">
        <authorList>
            <person name="Li Y."/>
            <person name="Wang J."/>
        </authorList>
    </citation>
    <scope>NUCLEOTIDE SEQUENCE [LARGE SCALE GENOMIC DNA]</scope>
    <source>
        <strain evidence="2 3">DSM 14668</strain>
    </source>
</reference>
<dbReference type="Proteomes" id="UP000309215">
    <property type="component" value="Unassembled WGS sequence"/>
</dbReference>
<dbReference type="InterPro" id="IPR008538">
    <property type="entry name" value="Uma2"/>
</dbReference>
<dbReference type="InterPro" id="IPR012296">
    <property type="entry name" value="Nuclease_put_TT1808"/>
</dbReference>
<keyword evidence="2" id="KW-0540">Nuclease</keyword>
<keyword evidence="2" id="KW-0255">Endonuclease</keyword>
<keyword evidence="3" id="KW-1185">Reference proteome</keyword>
<dbReference type="AlphaFoldDB" id="A0A4U1IYY6"/>
<evidence type="ECO:0000313" key="2">
    <source>
        <dbReference type="EMBL" id="TKC99904.1"/>
    </source>
</evidence>
<comment type="caution">
    <text evidence="2">The sequence shown here is derived from an EMBL/GenBank/DDBJ whole genome shotgun (WGS) entry which is preliminary data.</text>
</comment>
<keyword evidence="2" id="KW-0378">Hydrolase</keyword>
<dbReference type="RefSeq" id="WP_136933705.1">
    <property type="nucleotide sequence ID" value="NZ_SSMQ01000052.1"/>
</dbReference>
<evidence type="ECO:0000259" key="1">
    <source>
        <dbReference type="Pfam" id="PF05685"/>
    </source>
</evidence>
<dbReference type="PANTHER" id="PTHR33352:SF2">
    <property type="entry name" value="SLL0995 PROTEIN"/>
    <property type="match status" value="1"/>
</dbReference>
<dbReference type="EMBL" id="SSMQ01000052">
    <property type="protein sequence ID" value="TKC99904.1"/>
    <property type="molecule type" value="Genomic_DNA"/>
</dbReference>
<evidence type="ECO:0000313" key="3">
    <source>
        <dbReference type="Proteomes" id="UP000309215"/>
    </source>
</evidence>
<proteinExistence type="predicted"/>